<dbReference type="GO" id="GO:0008652">
    <property type="term" value="P:amino acid biosynthetic process"/>
    <property type="evidence" value="ECO:0007669"/>
    <property type="project" value="UniProtKB-KW"/>
</dbReference>
<dbReference type="PANTHER" id="PTHR20919">
    <property type="entry name" value="HOMOSERINE O-SUCCINYLTRANSFERASE"/>
    <property type="match status" value="1"/>
</dbReference>
<protein>
    <submittedName>
        <fullName evidence="4">Uncharacterized protein</fullName>
    </submittedName>
</protein>
<dbReference type="SUPFAM" id="SSF52317">
    <property type="entry name" value="Class I glutamine amidotransferase-like"/>
    <property type="match status" value="1"/>
</dbReference>
<keyword evidence="1" id="KW-0028">Amino-acid biosynthesis</keyword>
<evidence type="ECO:0000256" key="3">
    <source>
        <dbReference type="ARBA" id="ARBA00023315"/>
    </source>
</evidence>
<proteinExistence type="predicted"/>
<keyword evidence="2" id="KW-0808">Transferase</keyword>
<dbReference type="Pfam" id="PF04204">
    <property type="entry name" value="HTS"/>
    <property type="match status" value="1"/>
</dbReference>
<evidence type="ECO:0000313" key="4">
    <source>
        <dbReference type="EMBL" id="SVD75425.1"/>
    </source>
</evidence>
<organism evidence="4">
    <name type="scientific">marine metagenome</name>
    <dbReference type="NCBI Taxonomy" id="408172"/>
    <lineage>
        <taxon>unclassified sequences</taxon>
        <taxon>metagenomes</taxon>
        <taxon>ecological metagenomes</taxon>
    </lineage>
</organism>
<name>A0A382XXQ1_9ZZZZ</name>
<feature type="non-terminal residue" evidence="4">
    <location>
        <position position="52"/>
    </location>
</feature>
<evidence type="ECO:0000256" key="1">
    <source>
        <dbReference type="ARBA" id="ARBA00022605"/>
    </source>
</evidence>
<dbReference type="PANTHER" id="PTHR20919:SF0">
    <property type="entry name" value="HOMOSERINE O-SUCCINYLTRANSFERASE"/>
    <property type="match status" value="1"/>
</dbReference>
<gene>
    <name evidence="4" type="ORF">METZ01_LOCUS428279</name>
</gene>
<sequence>MPIKVPDNLPAKVTLENEGVLLITEQVAVRQDVRPLEIALLNLMPEKIKTET</sequence>
<dbReference type="GO" id="GO:0008899">
    <property type="term" value="F:homoserine O-succinyltransferase activity"/>
    <property type="evidence" value="ECO:0007669"/>
    <property type="project" value="TreeGrafter"/>
</dbReference>
<dbReference type="EMBL" id="UINC01171065">
    <property type="protein sequence ID" value="SVD75425.1"/>
    <property type="molecule type" value="Genomic_DNA"/>
</dbReference>
<dbReference type="Gene3D" id="3.40.50.880">
    <property type="match status" value="1"/>
</dbReference>
<reference evidence="4" key="1">
    <citation type="submission" date="2018-05" db="EMBL/GenBank/DDBJ databases">
        <authorList>
            <person name="Lanie J.A."/>
            <person name="Ng W.-L."/>
            <person name="Kazmierczak K.M."/>
            <person name="Andrzejewski T.M."/>
            <person name="Davidsen T.M."/>
            <person name="Wayne K.J."/>
            <person name="Tettelin H."/>
            <person name="Glass J.I."/>
            <person name="Rusch D."/>
            <person name="Podicherti R."/>
            <person name="Tsui H.-C.T."/>
            <person name="Winkler M.E."/>
        </authorList>
    </citation>
    <scope>NUCLEOTIDE SEQUENCE</scope>
</reference>
<keyword evidence="3" id="KW-0012">Acyltransferase</keyword>
<dbReference type="InterPro" id="IPR033752">
    <property type="entry name" value="MetA_family"/>
</dbReference>
<evidence type="ECO:0000256" key="2">
    <source>
        <dbReference type="ARBA" id="ARBA00022679"/>
    </source>
</evidence>
<dbReference type="AlphaFoldDB" id="A0A382XXQ1"/>
<dbReference type="InterPro" id="IPR029062">
    <property type="entry name" value="Class_I_gatase-like"/>
</dbReference>
<accession>A0A382XXQ1</accession>